<evidence type="ECO:0000313" key="3">
    <source>
        <dbReference type="Proteomes" id="UP000182429"/>
    </source>
</evidence>
<organism evidence="2 3">
    <name type="scientific">Kandleria vitulina</name>
    <dbReference type="NCBI Taxonomy" id="1630"/>
    <lineage>
        <taxon>Bacteria</taxon>
        <taxon>Bacillati</taxon>
        <taxon>Bacillota</taxon>
        <taxon>Erysipelotrichia</taxon>
        <taxon>Erysipelotrichales</taxon>
        <taxon>Coprobacillaceae</taxon>
        <taxon>Kandleria</taxon>
    </lineage>
</organism>
<gene>
    <name evidence="2" type="ORF">SAMN04487759_102153</name>
</gene>
<reference evidence="2 3" key="1">
    <citation type="submission" date="2016-10" db="EMBL/GenBank/DDBJ databases">
        <authorList>
            <person name="de Groot N.N."/>
        </authorList>
    </citation>
    <scope>NUCLEOTIDE SEQUENCE [LARGE SCALE GENOMIC DNA]</scope>
    <source>
        <strain evidence="2 3">S3b</strain>
    </source>
</reference>
<dbReference type="STRING" id="1630.SAMN05216514_1044"/>
<dbReference type="AlphaFoldDB" id="A0A1H2QDV7"/>
<keyword evidence="1" id="KW-0812">Transmembrane</keyword>
<keyword evidence="1" id="KW-1133">Transmembrane helix</keyword>
<dbReference type="RefSeq" id="WP_074685466.1">
    <property type="nucleotide sequence ID" value="NZ_FNNF01000002.1"/>
</dbReference>
<accession>A0A1H2QDV7</accession>
<feature type="transmembrane region" description="Helical" evidence="1">
    <location>
        <begin position="28"/>
        <end position="47"/>
    </location>
</feature>
<feature type="transmembrane region" description="Helical" evidence="1">
    <location>
        <begin position="59"/>
        <end position="83"/>
    </location>
</feature>
<dbReference type="EMBL" id="FNNF01000002">
    <property type="protein sequence ID" value="SDW04589.1"/>
    <property type="molecule type" value="Genomic_DNA"/>
</dbReference>
<keyword evidence="1" id="KW-0472">Membrane</keyword>
<evidence type="ECO:0000256" key="1">
    <source>
        <dbReference type="SAM" id="Phobius"/>
    </source>
</evidence>
<evidence type="ECO:0000313" key="2">
    <source>
        <dbReference type="EMBL" id="SDW04589.1"/>
    </source>
</evidence>
<name>A0A1H2QDV7_9FIRM</name>
<proteinExistence type="predicted"/>
<protein>
    <submittedName>
        <fullName evidence="2">Uncharacterized protein</fullName>
    </submittedName>
</protein>
<sequence>MNGIIGACLFLIALLLWCKEKITDMVFLFVVCAMAIAIGMGITVLYIKHYDTGLPLYQMIIQDYSAMLITSVFALVIVVVKIMK</sequence>
<dbReference type="Proteomes" id="UP000182429">
    <property type="component" value="Unassembled WGS sequence"/>
</dbReference>